<organism evidence="2 3">
    <name type="scientific">Manduca sexta</name>
    <name type="common">Tobacco hawkmoth</name>
    <name type="synonym">Tobacco hornworm</name>
    <dbReference type="NCBI Taxonomy" id="7130"/>
    <lineage>
        <taxon>Eukaryota</taxon>
        <taxon>Metazoa</taxon>
        <taxon>Ecdysozoa</taxon>
        <taxon>Arthropoda</taxon>
        <taxon>Hexapoda</taxon>
        <taxon>Insecta</taxon>
        <taxon>Pterygota</taxon>
        <taxon>Neoptera</taxon>
        <taxon>Endopterygota</taxon>
        <taxon>Lepidoptera</taxon>
        <taxon>Glossata</taxon>
        <taxon>Ditrysia</taxon>
        <taxon>Bombycoidea</taxon>
        <taxon>Sphingidae</taxon>
        <taxon>Sphinginae</taxon>
        <taxon>Sphingini</taxon>
        <taxon>Manduca</taxon>
    </lineage>
</organism>
<dbReference type="Proteomes" id="UP000791440">
    <property type="component" value="Unassembled WGS sequence"/>
</dbReference>
<dbReference type="PANTHER" id="PTHR33332">
    <property type="entry name" value="REVERSE TRANSCRIPTASE DOMAIN-CONTAINING PROTEIN"/>
    <property type="match status" value="1"/>
</dbReference>
<dbReference type="EMBL" id="JH668280">
    <property type="protein sequence ID" value="KAG6440576.1"/>
    <property type="molecule type" value="Genomic_DNA"/>
</dbReference>
<evidence type="ECO:0000313" key="3">
    <source>
        <dbReference type="Proteomes" id="UP000791440"/>
    </source>
</evidence>
<evidence type="ECO:0000259" key="1">
    <source>
        <dbReference type="Pfam" id="PF00078"/>
    </source>
</evidence>
<keyword evidence="3" id="KW-1185">Reference proteome</keyword>
<comment type="caution">
    <text evidence="2">The sequence shown here is derived from an EMBL/GenBank/DDBJ whole genome shotgun (WGS) entry which is preliminary data.</text>
</comment>
<dbReference type="Pfam" id="PF00078">
    <property type="entry name" value="RVT_1"/>
    <property type="match status" value="1"/>
</dbReference>
<reference evidence="2" key="2">
    <citation type="submission" date="2020-12" db="EMBL/GenBank/DDBJ databases">
        <authorList>
            <person name="Kanost M."/>
        </authorList>
    </citation>
    <scope>NUCLEOTIDE SEQUENCE</scope>
</reference>
<gene>
    <name evidence="2" type="ORF">O3G_MSEX001291</name>
</gene>
<sequence length="123" mass="13765">MLSTPAKVFESAVQRCVQEQVRAQLSDAQHGFRPGRSTATNLLNFMAQVVPAVDAGLQVDAAYFDFKKAFDTVDNDILLKKLAKIGCTPHLLIFFASYMKDRQQYVDYNGCESEPYYTRSGVS</sequence>
<accession>A0A921YJW7</accession>
<dbReference type="InterPro" id="IPR000477">
    <property type="entry name" value="RT_dom"/>
</dbReference>
<proteinExistence type="predicted"/>
<reference evidence="2" key="1">
    <citation type="journal article" date="2016" name="Insect Biochem. Mol. Biol.">
        <title>Multifaceted biological insights from a draft genome sequence of the tobacco hornworm moth, Manduca sexta.</title>
        <authorList>
            <person name="Kanost M.R."/>
            <person name="Arrese E.L."/>
            <person name="Cao X."/>
            <person name="Chen Y.R."/>
            <person name="Chellapilla S."/>
            <person name="Goldsmith M.R."/>
            <person name="Grosse-Wilde E."/>
            <person name="Heckel D.G."/>
            <person name="Herndon N."/>
            <person name="Jiang H."/>
            <person name="Papanicolaou A."/>
            <person name="Qu J."/>
            <person name="Soulages J.L."/>
            <person name="Vogel H."/>
            <person name="Walters J."/>
            <person name="Waterhouse R.M."/>
            <person name="Ahn S.J."/>
            <person name="Almeida F.C."/>
            <person name="An C."/>
            <person name="Aqrawi P."/>
            <person name="Bretschneider A."/>
            <person name="Bryant W.B."/>
            <person name="Bucks S."/>
            <person name="Chao H."/>
            <person name="Chevignon G."/>
            <person name="Christen J.M."/>
            <person name="Clarke D.F."/>
            <person name="Dittmer N.T."/>
            <person name="Ferguson L.C.F."/>
            <person name="Garavelou S."/>
            <person name="Gordon K.H.J."/>
            <person name="Gunaratna R.T."/>
            <person name="Han Y."/>
            <person name="Hauser F."/>
            <person name="He Y."/>
            <person name="Heidel-Fischer H."/>
            <person name="Hirsh A."/>
            <person name="Hu Y."/>
            <person name="Jiang H."/>
            <person name="Kalra D."/>
            <person name="Klinner C."/>
            <person name="Konig C."/>
            <person name="Kovar C."/>
            <person name="Kroll A.R."/>
            <person name="Kuwar S.S."/>
            <person name="Lee S.L."/>
            <person name="Lehman R."/>
            <person name="Li K."/>
            <person name="Li Z."/>
            <person name="Liang H."/>
            <person name="Lovelace S."/>
            <person name="Lu Z."/>
            <person name="Mansfield J.H."/>
            <person name="McCulloch K.J."/>
            <person name="Mathew T."/>
            <person name="Morton B."/>
            <person name="Muzny D.M."/>
            <person name="Neunemann D."/>
            <person name="Ongeri F."/>
            <person name="Pauchet Y."/>
            <person name="Pu L.L."/>
            <person name="Pyrousis I."/>
            <person name="Rao X.J."/>
            <person name="Redding A."/>
            <person name="Roesel C."/>
            <person name="Sanchez-Gracia A."/>
            <person name="Schaack S."/>
            <person name="Shukla A."/>
            <person name="Tetreau G."/>
            <person name="Wang Y."/>
            <person name="Xiong G.H."/>
            <person name="Traut W."/>
            <person name="Walsh T.K."/>
            <person name="Worley K.C."/>
            <person name="Wu D."/>
            <person name="Wu W."/>
            <person name="Wu Y.Q."/>
            <person name="Zhang X."/>
            <person name="Zou Z."/>
            <person name="Zucker H."/>
            <person name="Briscoe A.D."/>
            <person name="Burmester T."/>
            <person name="Clem R.J."/>
            <person name="Feyereisen R."/>
            <person name="Grimmelikhuijzen C.J.P."/>
            <person name="Hamodrakas S.J."/>
            <person name="Hansson B.S."/>
            <person name="Huguet E."/>
            <person name="Jermiin L.S."/>
            <person name="Lan Q."/>
            <person name="Lehman H.K."/>
            <person name="Lorenzen M."/>
            <person name="Merzendorfer H."/>
            <person name="Michalopoulos I."/>
            <person name="Morton D.B."/>
            <person name="Muthukrishnan S."/>
            <person name="Oakeshott J.G."/>
            <person name="Palmer W."/>
            <person name="Park Y."/>
            <person name="Passarelli A.L."/>
            <person name="Rozas J."/>
            <person name="Schwartz L.M."/>
            <person name="Smith W."/>
            <person name="Southgate A."/>
            <person name="Vilcinskas A."/>
            <person name="Vogt R."/>
            <person name="Wang P."/>
            <person name="Werren J."/>
            <person name="Yu X.Q."/>
            <person name="Zhou J.J."/>
            <person name="Brown S.J."/>
            <person name="Scherer S.E."/>
            <person name="Richards S."/>
            <person name="Blissard G.W."/>
        </authorList>
    </citation>
    <scope>NUCLEOTIDE SEQUENCE</scope>
</reference>
<evidence type="ECO:0000313" key="2">
    <source>
        <dbReference type="EMBL" id="KAG6440576.1"/>
    </source>
</evidence>
<name>A0A921YJW7_MANSE</name>
<protein>
    <recommendedName>
        <fullName evidence="1">Reverse transcriptase domain-containing protein</fullName>
    </recommendedName>
</protein>
<dbReference type="AlphaFoldDB" id="A0A921YJW7"/>
<feature type="domain" description="Reverse transcriptase" evidence="1">
    <location>
        <begin position="6"/>
        <end position="122"/>
    </location>
</feature>